<dbReference type="Pfam" id="PF13450">
    <property type="entry name" value="NAD_binding_8"/>
    <property type="match status" value="1"/>
</dbReference>
<dbReference type="InterPro" id="IPR036188">
    <property type="entry name" value="FAD/NAD-bd_sf"/>
</dbReference>
<dbReference type="EMBL" id="CP020772">
    <property type="protein sequence ID" value="ARI77934.1"/>
    <property type="molecule type" value="Genomic_DNA"/>
</dbReference>
<gene>
    <name evidence="1" type="ORF">HM131_14225</name>
</gene>
<dbReference type="AlphaFoldDB" id="A0A1W5ZXD6"/>
<dbReference type="KEGG" id="hmn:HM131_14225"/>
<dbReference type="STRING" id="402384.HM131_14225"/>
<dbReference type="Proteomes" id="UP000192527">
    <property type="component" value="Chromosome"/>
</dbReference>
<name>A0A1W5ZXD6_9BACI</name>
<dbReference type="SUPFAM" id="SSF51905">
    <property type="entry name" value="FAD/NAD(P)-binding domain"/>
    <property type="match status" value="1"/>
</dbReference>
<dbReference type="Gene3D" id="3.50.50.60">
    <property type="entry name" value="FAD/NAD(P)-binding domain"/>
    <property type="match status" value="1"/>
</dbReference>
<dbReference type="Gene3D" id="3.30.9.10">
    <property type="entry name" value="D-Amino Acid Oxidase, subunit A, domain 2"/>
    <property type="match status" value="1"/>
</dbReference>
<proteinExistence type="predicted"/>
<evidence type="ECO:0000313" key="1">
    <source>
        <dbReference type="EMBL" id="ARI77934.1"/>
    </source>
</evidence>
<protein>
    <submittedName>
        <fullName evidence="1">FAD-dependent oxidoreductase</fullName>
    </submittedName>
</protein>
<reference evidence="1 2" key="1">
    <citation type="submission" date="2017-04" db="EMBL/GenBank/DDBJ databases">
        <title>The whole genome sequencing and assembly of Halobacillus mangrovi strain.</title>
        <authorList>
            <person name="Lee S.-J."/>
            <person name="Park M.-K."/>
            <person name="Kim J.-Y."/>
            <person name="Lee Y.-J."/>
            <person name="Yi H."/>
            <person name="Bahn Y.-S."/>
            <person name="Kim J.F."/>
            <person name="Lee D.-W."/>
        </authorList>
    </citation>
    <scope>NUCLEOTIDE SEQUENCE [LARGE SCALE GENOMIC DNA]</scope>
    <source>
        <strain evidence="1 2">KTB 131</strain>
    </source>
</reference>
<dbReference type="PROSITE" id="PS51257">
    <property type="entry name" value="PROKAR_LIPOPROTEIN"/>
    <property type="match status" value="1"/>
</dbReference>
<sequence length="361" mass="40930">MKIAIIGAGLSGLSCALTLEKHGLSADLFEKQKDIGYDFKIAQLMTPILHAPVDDMIQFLSEKYDIHLKPTTNIQKIHVHSPNESASVEGKLGFINMRGNHKEAYEKQLADQLITSRIYCNHHVTHEEVSKEYTHIVLATGETLDTDQIQPFQIDFKSTIVGAIVRGKFLRTEVHTWFDTELAPKGLVYFLPHSETLGTLVLIYPQYDEMMAKKKETLWSIALERASYTLKQSLTIEEDFSKRDYVVGKCQYPRIGNTFFTGNCFGAVTPFLGFGQTGSILSGIYAAQDMCGIGNYEKLCKPLYKDYQDSQVLRKTIERLSNDQFDFVTKVLRVKAVESMVTHKNNKSLKMLSHLLKPFSR</sequence>
<evidence type="ECO:0000313" key="2">
    <source>
        <dbReference type="Proteomes" id="UP000192527"/>
    </source>
</evidence>
<dbReference type="RefSeq" id="WP_085030395.1">
    <property type="nucleotide sequence ID" value="NZ_CP020772.1"/>
</dbReference>
<organism evidence="1 2">
    <name type="scientific">Halobacillus mangrovi</name>
    <dbReference type="NCBI Taxonomy" id="402384"/>
    <lineage>
        <taxon>Bacteria</taxon>
        <taxon>Bacillati</taxon>
        <taxon>Bacillota</taxon>
        <taxon>Bacilli</taxon>
        <taxon>Bacillales</taxon>
        <taxon>Bacillaceae</taxon>
        <taxon>Halobacillus</taxon>
    </lineage>
</organism>
<dbReference type="PRINTS" id="PR00420">
    <property type="entry name" value="RNGMNOXGNASE"/>
</dbReference>
<dbReference type="OrthoDB" id="25353at2"/>
<accession>A0A1W5ZXD6</accession>
<keyword evidence="2" id="KW-1185">Reference proteome</keyword>